<protein>
    <submittedName>
        <fullName evidence="3">Uncharacterized protein</fullName>
    </submittedName>
</protein>
<dbReference type="OrthoDB" id="4845689at2759"/>
<feature type="signal peptide" evidence="2">
    <location>
        <begin position="1"/>
        <end position="18"/>
    </location>
</feature>
<feature type="compositionally biased region" description="Pro residues" evidence="1">
    <location>
        <begin position="96"/>
        <end position="106"/>
    </location>
</feature>
<reference evidence="3 4" key="1">
    <citation type="submission" date="2015-06" db="EMBL/GenBank/DDBJ databases">
        <title>Survival trade-offs in plant roots during colonization by closely related pathogenic and mutualistic fungi.</title>
        <authorList>
            <person name="Hacquard S."/>
            <person name="Kracher B."/>
            <person name="Hiruma K."/>
            <person name="Weinman A."/>
            <person name="Muench P."/>
            <person name="Garrido Oter R."/>
            <person name="Ver Loren van Themaat E."/>
            <person name="Dallerey J.-F."/>
            <person name="Damm U."/>
            <person name="Henrissat B."/>
            <person name="Lespinet O."/>
            <person name="Thon M."/>
            <person name="Kemen E."/>
            <person name="McHardy A.C."/>
            <person name="Schulze-Lefert P."/>
            <person name="O'Connell R.J."/>
        </authorList>
    </citation>
    <scope>NUCLEOTIDE SEQUENCE [LARGE SCALE GENOMIC DNA]</scope>
    <source>
        <strain evidence="3 4">0861</strain>
    </source>
</reference>
<gene>
    <name evidence="3" type="ORF">CT0861_01302</name>
</gene>
<dbReference type="EMBL" id="LFIV01000082">
    <property type="protein sequence ID" value="KZL70893.1"/>
    <property type="molecule type" value="Genomic_DNA"/>
</dbReference>
<feature type="region of interest" description="Disordered" evidence="1">
    <location>
        <begin position="77"/>
        <end position="106"/>
    </location>
</feature>
<sequence>MRFNNLLAVFSFVTGALAAKYILVLNASTDVDDFSAKLEEKDIDVLAKFPFFKILVVETDSHDVAALEAYDEVLSAEEDQDSSIGPLPTSSEPLPVDTPFPLPGWS</sequence>
<evidence type="ECO:0000256" key="2">
    <source>
        <dbReference type="SAM" id="SignalP"/>
    </source>
</evidence>
<keyword evidence="2" id="KW-0732">Signal</keyword>
<organism evidence="3 4">
    <name type="scientific">Colletotrichum tofieldiae</name>
    <dbReference type="NCBI Taxonomy" id="708197"/>
    <lineage>
        <taxon>Eukaryota</taxon>
        <taxon>Fungi</taxon>
        <taxon>Dikarya</taxon>
        <taxon>Ascomycota</taxon>
        <taxon>Pezizomycotina</taxon>
        <taxon>Sordariomycetes</taxon>
        <taxon>Hypocreomycetidae</taxon>
        <taxon>Glomerellales</taxon>
        <taxon>Glomerellaceae</taxon>
        <taxon>Colletotrichum</taxon>
        <taxon>Colletotrichum spaethianum species complex</taxon>
    </lineage>
</organism>
<keyword evidence="4" id="KW-1185">Reference proteome</keyword>
<evidence type="ECO:0000256" key="1">
    <source>
        <dbReference type="SAM" id="MobiDB-lite"/>
    </source>
</evidence>
<dbReference type="Proteomes" id="UP000076552">
    <property type="component" value="Unassembled WGS sequence"/>
</dbReference>
<comment type="caution">
    <text evidence="3">The sequence shown here is derived from an EMBL/GenBank/DDBJ whole genome shotgun (WGS) entry which is preliminary data.</text>
</comment>
<evidence type="ECO:0000313" key="4">
    <source>
        <dbReference type="Proteomes" id="UP000076552"/>
    </source>
</evidence>
<feature type="chain" id="PRO_5007879619" evidence="2">
    <location>
        <begin position="19"/>
        <end position="106"/>
    </location>
</feature>
<proteinExistence type="predicted"/>
<accession>A0A166SLQ3</accession>
<name>A0A166SLQ3_9PEZI</name>
<evidence type="ECO:0000313" key="3">
    <source>
        <dbReference type="EMBL" id="KZL70893.1"/>
    </source>
</evidence>
<dbReference type="AlphaFoldDB" id="A0A166SLQ3"/>